<protein>
    <submittedName>
        <fullName evidence="2">Methyltransferase type 12</fullName>
    </submittedName>
</protein>
<name>A0A0J9E428_9RHOB</name>
<keyword evidence="2" id="KW-0489">Methyltransferase</keyword>
<proteinExistence type="predicted"/>
<dbReference type="Pfam" id="PF13649">
    <property type="entry name" value="Methyltransf_25"/>
    <property type="match status" value="1"/>
</dbReference>
<dbReference type="InterPro" id="IPR029063">
    <property type="entry name" value="SAM-dependent_MTases_sf"/>
</dbReference>
<dbReference type="Gene3D" id="3.40.50.150">
    <property type="entry name" value="Vaccinia Virus protein VP39"/>
    <property type="match status" value="1"/>
</dbReference>
<comment type="caution">
    <text evidence="2">The sequence shown here is derived from an EMBL/GenBank/DDBJ whole genome shotgun (WGS) entry which is preliminary data.</text>
</comment>
<dbReference type="GO" id="GO:0032259">
    <property type="term" value="P:methylation"/>
    <property type="evidence" value="ECO:0007669"/>
    <property type="project" value="UniProtKB-KW"/>
</dbReference>
<dbReference type="RefSeq" id="WP_235438997.1">
    <property type="nucleotide sequence ID" value="NZ_LFTY01000002.1"/>
</dbReference>
<dbReference type="GO" id="GO:0008168">
    <property type="term" value="F:methyltransferase activity"/>
    <property type="evidence" value="ECO:0007669"/>
    <property type="project" value="UniProtKB-KW"/>
</dbReference>
<evidence type="ECO:0000259" key="1">
    <source>
        <dbReference type="Pfam" id="PF13649"/>
    </source>
</evidence>
<keyword evidence="2" id="KW-0808">Transferase</keyword>
<gene>
    <name evidence="2" type="ORF">AIOL_002490</name>
</gene>
<organism evidence="2 3">
    <name type="scientific">Candidatus Rhodobacter oscarellae</name>
    <dbReference type="NCBI Taxonomy" id="1675527"/>
    <lineage>
        <taxon>Bacteria</taxon>
        <taxon>Pseudomonadati</taxon>
        <taxon>Pseudomonadota</taxon>
        <taxon>Alphaproteobacteria</taxon>
        <taxon>Rhodobacterales</taxon>
        <taxon>Rhodobacter group</taxon>
        <taxon>Rhodobacter</taxon>
    </lineage>
</organism>
<dbReference type="Proteomes" id="UP000037178">
    <property type="component" value="Unassembled WGS sequence"/>
</dbReference>
<feature type="domain" description="Methyltransferase" evidence="1">
    <location>
        <begin position="38"/>
        <end position="127"/>
    </location>
</feature>
<accession>A0A0J9E428</accession>
<dbReference type="InterPro" id="IPR041698">
    <property type="entry name" value="Methyltransf_25"/>
</dbReference>
<dbReference type="CDD" id="cd02440">
    <property type="entry name" value="AdoMet_MTases"/>
    <property type="match status" value="1"/>
</dbReference>
<reference evidence="2 3" key="1">
    <citation type="submission" date="2015-06" db="EMBL/GenBank/DDBJ databases">
        <title>Draft genome sequence of an Alphaproteobacteria species associated to the Mediterranean sponge Oscarella lobularis.</title>
        <authorList>
            <person name="Jourda C."/>
            <person name="Santini S."/>
            <person name="Claverie J.-M."/>
        </authorList>
    </citation>
    <scope>NUCLEOTIDE SEQUENCE [LARGE SCALE GENOMIC DNA]</scope>
    <source>
        <strain evidence="2">IGS</strain>
    </source>
</reference>
<dbReference type="SUPFAM" id="SSF53335">
    <property type="entry name" value="S-adenosyl-L-methionine-dependent methyltransferases"/>
    <property type="match status" value="1"/>
</dbReference>
<evidence type="ECO:0000313" key="2">
    <source>
        <dbReference type="EMBL" id="KMW57525.1"/>
    </source>
</evidence>
<dbReference type="EMBL" id="LFTY01000002">
    <property type="protein sequence ID" value="KMW57525.1"/>
    <property type="molecule type" value="Genomic_DNA"/>
</dbReference>
<dbReference type="PATRIC" id="fig|1675527.3.peg.2613"/>
<evidence type="ECO:0000313" key="3">
    <source>
        <dbReference type="Proteomes" id="UP000037178"/>
    </source>
</evidence>
<dbReference type="AlphaFoldDB" id="A0A0J9E428"/>
<keyword evidence="3" id="KW-1185">Reference proteome</keyword>
<dbReference type="STRING" id="1675527.AIOL_002490"/>
<sequence>MTSAFFTLHQGLIREGPGEAADVAWAAEMAGLGRDARICDVACGPGADIPALLQAAPEGKVTAVDAHKPFIEELNMRVGADKRVVPYVGKMDKLKGPFDLIWCAGAVYFIGIEKALGAWRYALAKGGHVAFSEPCFFTDAPSQGARVLGQRPGVDCEGHR</sequence>